<evidence type="ECO:0000256" key="2">
    <source>
        <dbReference type="ARBA" id="ARBA00022737"/>
    </source>
</evidence>
<evidence type="ECO:0000256" key="1">
    <source>
        <dbReference type="ARBA" id="ARBA00004123"/>
    </source>
</evidence>
<gene>
    <name evidence="7" type="primary">MYB7</name>
    <name evidence="7" type="ORF">CR513_62793</name>
</gene>
<dbReference type="GO" id="GO:0003677">
    <property type="term" value="F:DNA binding"/>
    <property type="evidence" value="ECO:0007669"/>
    <property type="project" value="UniProtKB-KW"/>
</dbReference>
<dbReference type="PROSITE" id="PS51294">
    <property type="entry name" value="HTH_MYB"/>
    <property type="match status" value="2"/>
</dbReference>
<sequence>MGRTPCCNKEQTHKGTWSKEEDECLIKYINLHGEGKWRTLPKAAGLLRCGKSCRLRWMNYLRPNIKRGDFTKEDDDLIIHLHSSLGNKWSQIASNLPGRTDNEIKNYWNTHLKRQLYLLRMTPLEDAATSKVAFATVIAATATAPPANSNVSVVTTTSNKGTKNNNTSNFTDGSTNHIYYFNVFLNSKVQITDGDYSAGEGSNISSSVATTEEDHVHPQLNLELFLAPPSQPQDSSMNPEWLKPQEQQEELVLFPVNIGNVVHE</sequence>
<reference evidence="7" key="1">
    <citation type="submission" date="2018-05" db="EMBL/GenBank/DDBJ databases">
        <title>Draft genome of Mucuna pruriens seed.</title>
        <authorList>
            <person name="Nnadi N.E."/>
            <person name="Vos R."/>
            <person name="Hasami M.H."/>
            <person name="Devisetty U.K."/>
            <person name="Aguiy J.C."/>
        </authorList>
    </citation>
    <scope>NUCLEOTIDE SEQUENCE [LARGE SCALE GENOMIC DNA]</scope>
    <source>
        <strain evidence="7">JCA_2017</strain>
    </source>
</reference>
<proteinExistence type="predicted"/>
<feature type="non-terminal residue" evidence="7">
    <location>
        <position position="1"/>
    </location>
</feature>
<evidence type="ECO:0000259" key="6">
    <source>
        <dbReference type="PROSITE" id="PS51294"/>
    </source>
</evidence>
<dbReference type="CDD" id="cd00167">
    <property type="entry name" value="SANT"/>
    <property type="match status" value="2"/>
</dbReference>
<feature type="non-terminal residue" evidence="7">
    <location>
        <position position="264"/>
    </location>
</feature>
<dbReference type="InterPro" id="IPR017930">
    <property type="entry name" value="Myb_dom"/>
</dbReference>
<name>A0A371DZF2_MUCPR</name>
<evidence type="ECO:0000256" key="3">
    <source>
        <dbReference type="ARBA" id="ARBA00023125"/>
    </source>
</evidence>
<feature type="domain" description="Myb-like" evidence="5">
    <location>
        <begin position="9"/>
        <end position="61"/>
    </location>
</feature>
<dbReference type="PROSITE" id="PS50090">
    <property type="entry name" value="MYB_LIKE"/>
    <property type="match status" value="2"/>
</dbReference>
<organism evidence="7 8">
    <name type="scientific">Mucuna pruriens</name>
    <name type="common">Velvet bean</name>
    <name type="synonym">Dolichos pruriens</name>
    <dbReference type="NCBI Taxonomy" id="157652"/>
    <lineage>
        <taxon>Eukaryota</taxon>
        <taxon>Viridiplantae</taxon>
        <taxon>Streptophyta</taxon>
        <taxon>Embryophyta</taxon>
        <taxon>Tracheophyta</taxon>
        <taxon>Spermatophyta</taxon>
        <taxon>Magnoliopsida</taxon>
        <taxon>eudicotyledons</taxon>
        <taxon>Gunneridae</taxon>
        <taxon>Pentapetalae</taxon>
        <taxon>rosids</taxon>
        <taxon>fabids</taxon>
        <taxon>Fabales</taxon>
        <taxon>Fabaceae</taxon>
        <taxon>Papilionoideae</taxon>
        <taxon>50 kb inversion clade</taxon>
        <taxon>NPAAA clade</taxon>
        <taxon>indigoferoid/millettioid clade</taxon>
        <taxon>Phaseoleae</taxon>
        <taxon>Mucuna</taxon>
    </lineage>
</organism>
<dbReference type="InterPro" id="IPR009057">
    <property type="entry name" value="Homeodomain-like_sf"/>
</dbReference>
<evidence type="ECO:0000259" key="5">
    <source>
        <dbReference type="PROSITE" id="PS50090"/>
    </source>
</evidence>
<dbReference type="FunFam" id="1.10.10.60:FF:000001">
    <property type="entry name" value="MYB-related transcription factor"/>
    <property type="match status" value="1"/>
</dbReference>
<keyword evidence="2" id="KW-0677">Repeat</keyword>
<evidence type="ECO:0000313" key="8">
    <source>
        <dbReference type="Proteomes" id="UP000257109"/>
    </source>
</evidence>
<comment type="subcellular location">
    <subcellularLocation>
        <location evidence="1">Nucleus</location>
    </subcellularLocation>
</comment>
<keyword evidence="8" id="KW-1185">Reference proteome</keyword>
<dbReference type="PANTHER" id="PTHR47999:SF3">
    <property type="entry name" value="TRANSCRIPTION FACTOR MYB7"/>
    <property type="match status" value="1"/>
</dbReference>
<dbReference type="SUPFAM" id="SSF46689">
    <property type="entry name" value="Homeodomain-like"/>
    <property type="match status" value="1"/>
</dbReference>
<feature type="domain" description="HTH myb-type" evidence="6">
    <location>
        <begin position="9"/>
        <end position="61"/>
    </location>
</feature>
<feature type="domain" description="HTH myb-type" evidence="6">
    <location>
        <begin position="62"/>
        <end position="116"/>
    </location>
</feature>
<dbReference type="GO" id="GO:0005634">
    <property type="term" value="C:nucleus"/>
    <property type="evidence" value="ECO:0007669"/>
    <property type="project" value="UniProtKB-SubCell"/>
</dbReference>
<dbReference type="InterPro" id="IPR015495">
    <property type="entry name" value="Myb_TF_plants"/>
</dbReference>
<protein>
    <submittedName>
        <fullName evidence="7">Transcription factor MYB7</fullName>
    </submittedName>
</protein>
<comment type="caution">
    <text evidence="7">The sequence shown here is derived from an EMBL/GenBank/DDBJ whole genome shotgun (WGS) entry which is preliminary data.</text>
</comment>
<dbReference type="PANTHER" id="PTHR47999">
    <property type="entry name" value="TRANSCRIPTION FACTOR MYB8-RELATED-RELATED"/>
    <property type="match status" value="1"/>
</dbReference>
<feature type="domain" description="Myb-like" evidence="5">
    <location>
        <begin position="62"/>
        <end position="112"/>
    </location>
</feature>
<dbReference type="InterPro" id="IPR001005">
    <property type="entry name" value="SANT/Myb"/>
</dbReference>
<evidence type="ECO:0000256" key="4">
    <source>
        <dbReference type="ARBA" id="ARBA00023242"/>
    </source>
</evidence>
<dbReference type="Proteomes" id="UP000257109">
    <property type="component" value="Unassembled WGS sequence"/>
</dbReference>
<keyword evidence="3" id="KW-0238">DNA-binding</keyword>
<dbReference type="AlphaFoldDB" id="A0A371DZF2"/>
<dbReference type="OrthoDB" id="2143914at2759"/>
<evidence type="ECO:0000313" key="7">
    <source>
        <dbReference type="EMBL" id="RDX57929.1"/>
    </source>
</evidence>
<dbReference type="Pfam" id="PF00249">
    <property type="entry name" value="Myb_DNA-binding"/>
    <property type="match status" value="2"/>
</dbReference>
<accession>A0A371DZF2</accession>
<dbReference type="EMBL" id="QJKJ01018019">
    <property type="protein sequence ID" value="RDX57929.1"/>
    <property type="molecule type" value="Genomic_DNA"/>
</dbReference>
<dbReference type="Gene3D" id="1.10.10.60">
    <property type="entry name" value="Homeodomain-like"/>
    <property type="match status" value="2"/>
</dbReference>
<dbReference type="SMART" id="SM00717">
    <property type="entry name" value="SANT"/>
    <property type="match status" value="2"/>
</dbReference>
<keyword evidence="4" id="KW-0539">Nucleus</keyword>